<feature type="transmembrane region" description="Helical" evidence="7">
    <location>
        <begin position="21"/>
        <end position="42"/>
    </location>
</feature>
<keyword evidence="4 8" id="KW-0808">Transferase</keyword>
<comment type="subcellular location">
    <subcellularLocation>
        <location evidence="1">Cell inner membrane</location>
    </subcellularLocation>
</comment>
<keyword evidence="6 8" id="KW-0012">Acyltransferase</keyword>
<evidence type="ECO:0000256" key="4">
    <source>
        <dbReference type="ARBA" id="ARBA00022679"/>
    </source>
</evidence>
<dbReference type="AlphaFoldDB" id="A0A485AC83"/>
<dbReference type="GO" id="GO:0009247">
    <property type="term" value="P:glycolipid biosynthetic process"/>
    <property type="evidence" value="ECO:0007669"/>
    <property type="project" value="UniProtKB-ARBA"/>
</dbReference>
<dbReference type="PANTHER" id="PTHR30606">
    <property type="entry name" value="LIPID A BIOSYNTHESIS LAUROYL ACYLTRANSFERASE"/>
    <property type="match status" value="1"/>
</dbReference>
<keyword evidence="3" id="KW-0997">Cell inner membrane</keyword>
<dbReference type="EC" id="2.3.1.-" evidence="8"/>
<organism evidence="8 9">
    <name type="scientific">Raoultella planticola</name>
    <name type="common">Klebsiella planticola</name>
    <dbReference type="NCBI Taxonomy" id="575"/>
    <lineage>
        <taxon>Bacteria</taxon>
        <taxon>Pseudomonadati</taxon>
        <taxon>Pseudomonadota</taxon>
        <taxon>Gammaproteobacteria</taxon>
        <taxon>Enterobacterales</taxon>
        <taxon>Enterobacteriaceae</taxon>
        <taxon>Klebsiella/Raoultella group</taxon>
        <taxon>Raoultella</taxon>
    </lineage>
</organism>
<keyword evidence="5 7" id="KW-0472">Membrane</keyword>
<dbReference type="Pfam" id="PF03279">
    <property type="entry name" value="Lip_A_acyltrans"/>
    <property type="match status" value="1"/>
</dbReference>
<evidence type="ECO:0000256" key="1">
    <source>
        <dbReference type="ARBA" id="ARBA00004533"/>
    </source>
</evidence>
<dbReference type="EMBL" id="CAADJE010000012">
    <property type="protein sequence ID" value="VFS58492.1"/>
    <property type="molecule type" value="Genomic_DNA"/>
</dbReference>
<proteinExistence type="predicted"/>
<evidence type="ECO:0000313" key="8">
    <source>
        <dbReference type="EMBL" id="VFS58492.1"/>
    </source>
</evidence>
<gene>
    <name evidence="8" type="primary">msbB_3</name>
    <name evidence="8" type="ORF">NCTC12998_00788</name>
</gene>
<sequence length="166" mass="18709">MDWAWKRKKIILSLFQSLKNPFYFRATGGAWLGVFAFAGIALTPPSFRDPILGKLGRAVGRLAKSSRRRAQINLLYCFPEKSEQEREAIIDEMYMSAPQAMVMMAELGLRDPAHILSRVDWQGKEIIEEMQRNNEKVIFLVPHAWGSGYSGHVDGLGRSENGGNVP</sequence>
<dbReference type="InterPro" id="IPR004960">
    <property type="entry name" value="LipA_acyltrans"/>
</dbReference>
<keyword evidence="7" id="KW-0812">Transmembrane</keyword>
<evidence type="ECO:0000256" key="2">
    <source>
        <dbReference type="ARBA" id="ARBA00022475"/>
    </source>
</evidence>
<accession>A0A485AC83</accession>
<dbReference type="GO" id="GO:0016746">
    <property type="term" value="F:acyltransferase activity"/>
    <property type="evidence" value="ECO:0007669"/>
    <property type="project" value="UniProtKB-KW"/>
</dbReference>
<dbReference type="GO" id="GO:0005886">
    <property type="term" value="C:plasma membrane"/>
    <property type="evidence" value="ECO:0007669"/>
    <property type="project" value="UniProtKB-SubCell"/>
</dbReference>
<keyword evidence="2" id="KW-1003">Cell membrane</keyword>
<reference evidence="8 9" key="1">
    <citation type="submission" date="2019-03" db="EMBL/GenBank/DDBJ databases">
        <authorList>
            <consortium name="Pathogen Informatics"/>
        </authorList>
    </citation>
    <scope>NUCLEOTIDE SEQUENCE [LARGE SCALE GENOMIC DNA]</scope>
    <source>
        <strain evidence="8 9">NCTC12998</strain>
    </source>
</reference>
<name>A0A485AC83_RAOPL</name>
<keyword evidence="7" id="KW-1133">Transmembrane helix</keyword>
<dbReference type="PANTHER" id="PTHR30606:SF4">
    <property type="entry name" value="LIPID A BIOSYNTHESIS MYRISTOYLTRANSFERASE"/>
    <property type="match status" value="1"/>
</dbReference>
<evidence type="ECO:0000256" key="3">
    <source>
        <dbReference type="ARBA" id="ARBA00022519"/>
    </source>
</evidence>
<dbReference type="Proteomes" id="UP000345637">
    <property type="component" value="Unassembled WGS sequence"/>
</dbReference>
<evidence type="ECO:0000256" key="5">
    <source>
        <dbReference type="ARBA" id="ARBA00023136"/>
    </source>
</evidence>
<evidence type="ECO:0000313" key="9">
    <source>
        <dbReference type="Proteomes" id="UP000345637"/>
    </source>
</evidence>
<protein>
    <submittedName>
        <fullName evidence="8">Lipid A biosynthesis (KDO)2-(Lauroyl)-lipid IVA acyltransferase</fullName>
        <ecNumber evidence="8">2.3.1.-</ecNumber>
    </submittedName>
</protein>
<evidence type="ECO:0000256" key="7">
    <source>
        <dbReference type="SAM" id="Phobius"/>
    </source>
</evidence>
<evidence type="ECO:0000256" key="6">
    <source>
        <dbReference type="ARBA" id="ARBA00023315"/>
    </source>
</evidence>